<evidence type="ECO:0000313" key="2">
    <source>
        <dbReference type="Proteomes" id="UP000019486"/>
    </source>
</evidence>
<dbReference type="EMBL" id="AVFL01000011">
    <property type="protein sequence ID" value="EWY39680.1"/>
    <property type="molecule type" value="Genomic_DNA"/>
</dbReference>
<protein>
    <recommendedName>
        <fullName evidence="3">PNPLA domain-containing protein</fullName>
    </recommendedName>
</protein>
<accession>W9H0J2</accession>
<evidence type="ECO:0000313" key="1">
    <source>
        <dbReference type="EMBL" id="EWY39680.1"/>
    </source>
</evidence>
<sequence>MGGANAHGVAFLKASQHVGVKPRIISCTSGMIHWVAEYLRGKSLGDEMKAYIAALRVYPSQFNHLNLLRLMTRGLPTVFEPNHMKLAARLLESIGKPDTRLEDILFPADTLRPIKPASYFEDMAKVFNESETGILLNTFNPIFGIEYVHYNEAARDSVGYWERNGAPFTQYRPITPEMLRAALWLLNYGLEETFDGETLIDGVYHRQIILRELMGCDTVFIGRPLSVDWGDHIPRNAVEMETFKTKMLFSSSYYGELNFIFSHNQNVAAGRVTGELAHEVELQEVAIEKNIDFLGFFLENEDVYDTSFFKSKAIIRNWLAERAAAQAAEKVTA</sequence>
<dbReference type="Proteomes" id="UP000019486">
    <property type="component" value="Unassembled WGS sequence"/>
</dbReference>
<comment type="caution">
    <text evidence="1">The sequence shown here is derived from an EMBL/GenBank/DDBJ whole genome shotgun (WGS) entry which is preliminary data.</text>
</comment>
<dbReference type="AlphaFoldDB" id="W9H0J2"/>
<keyword evidence="2" id="KW-1185">Reference proteome</keyword>
<dbReference type="STRING" id="1385369.N825_05650"/>
<organism evidence="1 2">
    <name type="scientific">Skermanella stibiiresistens SB22</name>
    <dbReference type="NCBI Taxonomy" id="1385369"/>
    <lineage>
        <taxon>Bacteria</taxon>
        <taxon>Pseudomonadati</taxon>
        <taxon>Pseudomonadota</taxon>
        <taxon>Alphaproteobacteria</taxon>
        <taxon>Rhodospirillales</taxon>
        <taxon>Azospirillaceae</taxon>
        <taxon>Skermanella</taxon>
    </lineage>
</organism>
<reference evidence="1 2" key="1">
    <citation type="submission" date="2013-08" db="EMBL/GenBank/DDBJ databases">
        <title>The genome sequence of Skermanella stibiiresistens.</title>
        <authorList>
            <person name="Zhu W."/>
            <person name="Wang G."/>
        </authorList>
    </citation>
    <scope>NUCLEOTIDE SEQUENCE [LARGE SCALE GENOMIC DNA]</scope>
    <source>
        <strain evidence="1 2">SB22</strain>
    </source>
</reference>
<evidence type="ECO:0008006" key="3">
    <source>
        <dbReference type="Google" id="ProtNLM"/>
    </source>
</evidence>
<gene>
    <name evidence="1" type="ORF">N825_05650</name>
</gene>
<proteinExistence type="predicted"/>
<name>W9H0J2_9PROT</name>